<evidence type="ECO:0000256" key="1">
    <source>
        <dbReference type="ARBA" id="ARBA00004123"/>
    </source>
</evidence>
<keyword evidence="13" id="KW-1185">Reference proteome</keyword>
<keyword evidence="6" id="KW-0175">Coiled coil</keyword>
<protein>
    <submittedName>
        <fullName evidence="9">Lysine-specific demethylase isoform K</fullName>
    </submittedName>
    <submittedName>
        <fullName evidence="10">Lysine-specific demethylase isoform L</fullName>
    </submittedName>
    <submittedName>
        <fullName evidence="11">Lysine-specific demethylase isoform M</fullName>
    </submittedName>
    <submittedName>
        <fullName evidence="12">Lysine-specific demethylase isoform N</fullName>
    </submittedName>
</protein>
<evidence type="ECO:0000259" key="8">
    <source>
        <dbReference type="PROSITE" id="PS51297"/>
    </source>
</evidence>
<dbReference type="GO" id="GO:0003700">
    <property type="term" value="F:DNA-binding transcription factor activity"/>
    <property type="evidence" value="ECO:0007669"/>
    <property type="project" value="InterPro"/>
</dbReference>
<keyword evidence="11" id="KW-0489">Methyltransferase</keyword>
<sequence length="311" mass="36230">MGRGKIEIKRIENKTTRQVTFSKRRCGLLKKTKELSVLCDAKIGIIIFSSTGKMREWCTEPFRMEQIIEQYQISKGTCIAERGRDHPREEFVHNMAMLRQKTIRLELEIQRYLGEDTRGLQYEDLTKLEQELENSVARVRNRHNELLQQQMENLRRKERILEEENNNLSNWEHQAVLEFQKAADTVEASKPMHVMDHFSFFEEQPAGSILQLASPMLPHFYPYLQLAQPNIQDSVRDQSYNNEWSPGTICGGVTWRRPKIVEYSIRSGQYSKDVVMTKLEGISGAMEGFKETLVRFGGNEEGKIFCEGCMK</sequence>
<dbReference type="Pfam" id="PF01486">
    <property type="entry name" value="K-box"/>
    <property type="match status" value="1"/>
</dbReference>
<feature type="domain" description="MADS-box" evidence="7">
    <location>
        <begin position="1"/>
        <end position="61"/>
    </location>
</feature>
<keyword evidence="2" id="KW-0805">Transcription regulation</keyword>
<dbReference type="Pfam" id="PF00319">
    <property type="entry name" value="SRF-TF"/>
    <property type="match status" value="1"/>
</dbReference>
<dbReference type="PROSITE" id="PS50066">
    <property type="entry name" value="MADS_BOX_2"/>
    <property type="match status" value="1"/>
</dbReference>
<dbReference type="GO" id="GO:0046983">
    <property type="term" value="F:protein dimerization activity"/>
    <property type="evidence" value="ECO:0007669"/>
    <property type="project" value="InterPro"/>
</dbReference>
<dbReference type="GO" id="GO:0045944">
    <property type="term" value="P:positive regulation of transcription by RNA polymerase II"/>
    <property type="evidence" value="ECO:0007669"/>
    <property type="project" value="InterPro"/>
</dbReference>
<evidence type="ECO:0000256" key="3">
    <source>
        <dbReference type="ARBA" id="ARBA00023125"/>
    </source>
</evidence>
<comment type="subcellular location">
    <subcellularLocation>
        <location evidence="1">Nucleus</location>
    </subcellularLocation>
</comment>
<dbReference type="EMBL" id="QZWG01000009">
    <property type="protein sequence ID" value="RZB94345.1"/>
    <property type="molecule type" value="Genomic_DNA"/>
</dbReference>
<dbReference type="GO" id="GO:0032259">
    <property type="term" value="P:methylation"/>
    <property type="evidence" value="ECO:0007669"/>
    <property type="project" value="UniProtKB-KW"/>
</dbReference>
<reference evidence="11 13" key="1">
    <citation type="submission" date="2018-09" db="EMBL/GenBank/DDBJ databases">
        <title>A high-quality reference genome of wild soybean provides a powerful tool to mine soybean genomes.</title>
        <authorList>
            <person name="Xie M."/>
            <person name="Chung C.Y.L."/>
            <person name="Li M.-W."/>
            <person name="Wong F.-L."/>
            <person name="Chan T.-F."/>
            <person name="Lam H.-M."/>
        </authorList>
    </citation>
    <scope>NUCLEOTIDE SEQUENCE [LARGE SCALE GENOMIC DNA]</scope>
    <source>
        <strain evidence="13">cv. W05</strain>
        <tissue evidence="11">Hypocotyl of etiolated seedlings</tissue>
    </source>
</reference>
<dbReference type="InterPro" id="IPR002100">
    <property type="entry name" value="TF_MADSbox"/>
</dbReference>
<dbReference type="PROSITE" id="PS51297">
    <property type="entry name" value="K_BOX"/>
    <property type="match status" value="1"/>
</dbReference>
<dbReference type="PRINTS" id="PR00404">
    <property type="entry name" value="MADSDOMAIN"/>
</dbReference>
<dbReference type="Proteomes" id="UP000289340">
    <property type="component" value="Chromosome 9"/>
</dbReference>
<gene>
    <name evidence="11" type="ORF">D0Y65_025529</name>
</gene>
<keyword evidence="11" id="KW-0808">Transferase</keyword>
<evidence type="ECO:0000256" key="6">
    <source>
        <dbReference type="SAM" id="Coils"/>
    </source>
</evidence>
<dbReference type="SMART" id="SM00432">
    <property type="entry name" value="MADS"/>
    <property type="match status" value="1"/>
</dbReference>
<dbReference type="PANTHER" id="PTHR48019">
    <property type="entry name" value="SERUM RESPONSE FACTOR HOMOLOG"/>
    <property type="match status" value="1"/>
</dbReference>
<dbReference type="InterPro" id="IPR002487">
    <property type="entry name" value="TF_Kbox"/>
</dbReference>
<keyword evidence="5" id="KW-0539">Nucleus</keyword>
<dbReference type="EMBL" id="QZWG01000009">
    <property type="protein sequence ID" value="RZB94346.1"/>
    <property type="molecule type" value="Genomic_DNA"/>
</dbReference>
<dbReference type="SUPFAM" id="SSF55455">
    <property type="entry name" value="SRF-like"/>
    <property type="match status" value="1"/>
</dbReference>
<evidence type="ECO:0000313" key="11">
    <source>
        <dbReference type="EMBL" id="RZB94347.1"/>
    </source>
</evidence>
<dbReference type="InterPro" id="IPR050142">
    <property type="entry name" value="MADS-box/MEF2_TF"/>
</dbReference>
<feature type="coiled-coil region" evidence="6">
    <location>
        <begin position="122"/>
        <end position="174"/>
    </location>
</feature>
<dbReference type="Gene3D" id="3.40.1810.10">
    <property type="entry name" value="Transcription factor, MADS-box"/>
    <property type="match status" value="1"/>
</dbReference>
<dbReference type="InterPro" id="IPR036879">
    <property type="entry name" value="TF_MADSbox_sf"/>
</dbReference>
<keyword evidence="3" id="KW-0238">DNA-binding</keyword>
<dbReference type="AlphaFoldDB" id="A0A445J7K3"/>
<evidence type="ECO:0000313" key="9">
    <source>
        <dbReference type="EMBL" id="RZB94345.1"/>
    </source>
</evidence>
<feature type="domain" description="K-box" evidence="8">
    <location>
        <begin position="88"/>
        <end position="178"/>
    </location>
</feature>
<dbReference type="InterPro" id="IPR033896">
    <property type="entry name" value="MEF2-like_N"/>
</dbReference>
<evidence type="ECO:0000256" key="2">
    <source>
        <dbReference type="ARBA" id="ARBA00023015"/>
    </source>
</evidence>
<evidence type="ECO:0000259" key="7">
    <source>
        <dbReference type="PROSITE" id="PS50066"/>
    </source>
</evidence>
<proteinExistence type="predicted"/>
<dbReference type="CDD" id="cd00265">
    <property type="entry name" value="MADS_MEF2_like"/>
    <property type="match status" value="1"/>
</dbReference>
<name>A0A445J7K3_GLYSO</name>
<dbReference type="GO" id="GO:0005634">
    <property type="term" value="C:nucleus"/>
    <property type="evidence" value="ECO:0007669"/>
    <property type="project" value="UniProtKB-SubCell"/>
</dbReference>
<dbReference type="EMBL" id="QZWG01000009">
    <property type="protein sequence ID" value="RZB94347.1"/>
    <property type="molecule type" value="Genomic_DNA"/>
</dbReference>
<comment type="caution">
    <text evidence="11">The sequence shown here is derived from an EMBL/GenBank/DDBJ whole genome shotgun (WGS) entry which is preliminary data.</text>
</comment>
<evidence type="ECO:0000313" key="10">
    <source>
        <dbReference type="EMBL" id="RZB94346.1"/>
    </source>
</evidence>
<dbReference type="GO" id="GO:0008168">
    <property type="term" value="F:methyltransferase activity"/>
    <property type="evidence" value="ECO:0007669"/>
    <property type="project" value="UniProtKB-KW"/>
</dbReference>
<organism evidence="11 13">
    <name type="scientific">Glycine soja</name>
    <name type="common">Wild soybean</name>
    <dbReference type="NCBI Taxonomy" id="3848"/>
    <lineage>
        <taxon>Eukaryota</taxon>
        <taxon>Viridiplantae</taxon>
        <taxon>Streptophyta</taxon>
        <taxon>Embryophyta</taxon>
        <taxon>Tracheophyta</taxon>
        <taxon>Spermatophyta</taxon>
        <taxon>Magnoliopsida</taxon>
        <taxon>eudicotyledons</taxon>
        <taxon>Gunneridae</taxon>
        <taxon>Pentapetalae</taxon>
        <taxon>rosids</taxon>
        <taxon>fabids</taxon>
        <taxon>Fabales</taxon>
        <taxon>Fabaceae</taxon>
        <taxon>Papilionoideae</taxon>
        <taxon>50 kb inversion clade</taxon>
        <taxon>NPAAA clade</taxon>
        <taxon>indigoferoid/millettioid clade</taxon>
        <taxon>Phaseoleae</taxon>
        <taxon>Glycine</taxon>
        <taxon>Glycine subgen. Soja</taxon>
    </lineage>
</organism>
<evidence type="ECO:0000256" key="4">
    <source>
        <dbReference type="ARBA" id="ARBA00023163"/>
    </source>
</evidence>
<accession>A0A445J7K3</accession>
<evidence type="ECO:0000256" key="5">
    <source>
        <dbReference type="ARBA" id="ARBA00023242"/>
    </source>
</evidence>
<evidence type="ECO:0000313" key="12">
    <source>
        <dbReference type="EMBL" id="RZB94348.1"/>
    </source>
</evidence>
<evidence type="ECO:0000313" key="13">
    <source>
        <dbReference type="Proteomes" id="UP000289340"/>
    </source>
</evidence>
<keyword evidence="4" id="KW-0804">Transcription</keyword>
<dbReference type="GO" id="GO:0000977">
    <property type="term" value="F:RNA polymerase II transcription regulatory region sequence-specific DNA binding"/>
    <property type="evidence" value="ECO:0007669"/>
    <property type="project" value="InterPro"/>
</dbReference>
<dbReference type="EMBL" id="QZWG01000009">
    <property type="protein sequence ID" value="RZB94348.1"/>
    <property type="molecule type" value="Genomic_DNA"/>
</dbReference>